<dbReference type="PROSITE" id="PS00028">
    <property type="entry name" value="ZINC_FINGER_C2H2_1"/>
    <property type="match status" value="1"/>
</dbReference>
<evidence type="ECO:0000256" key="9">
    <source>
        <dbReference type="SAM" id="MobiDB-lite"/>
    </source>
</evidence>
<feature type="compositionally biased region" description="Polar residues" evidence="9">
    <location>
        <begin position="672"/>
        <end position="682"/>
    </location>
</feature>
<dbReference type="PANTHER" id="PTHR46179">
    <property type="entry name" value="ZINC FINGER PROTEIN"/>
    <property type="match status" value="1"/>
</dbReference>
<dbReference type="VEuPathDB" id="FungiDB:PV10_07564"/>
<feature type="compositionally biased region" description="Basic and acidic residues" evidence="9">
    <location>
        <begin position="874"/>
        <end position="899"/>
    </location>
</feature>
<feature type="domain" description="C2H2-type" evidence="10">
    <location>
        <begin position="725"/>
        <end position="755"/>
    </location>
</feature>
<feature type="region of interest" description="Disordered" evidence="9">
    <location>
        <begin position="667"/>
        <end position="687"/>
    </location>
</feature>
<evidence type="ECO:0000256" key="3">
    <source>
        <dbReference type="ARBA" id="ARBA00022771"/>
    </source>
</evidence>
<feature type="compositionally biased region" description="Low complexity" evidence="9">
    <location>
        <begin position="98"/>
        <end position="109"/>
    </location>
</feature>
<evidence type="ECO:0000256" key="6">
    <source>
        <dbReference type="ARBA" id="ARBA00023163"/>
    </source>
</evidence>
<feature type="region of interest" description="Disordered" evidence="9">
    <location>
        <begin position="98"/>
        <end position="118"/>
    </location>
</feature>
<evidence type="ECO:0000259" key="10">
    <source>
        <dbReference type="PROSITE" id="PS50157"/>
    </source>
</evidence>
<dbReference type="Gene3D" id="3.30.160.60">
    <property type="entry name" value="Classic Zinc Finger"/>
    <property type="match status" value="1"/>
</dbReference>
<name>A0A438N9N4_EXOME</name>
<dbReference type="Proteomes" id="UP000288859">
    <property type="component" value="Unassembled WGS sequence"/>
</dbReference>
<proteinExistence type="predicted"/>
<dbReference type="InterPro" id="IPR051061">
    <property type="entry name" value="Zinc_finger_trans_reg"/>
</dbReference>
<feature type="compositionally biased region" description="Polar residues" evidence="9">
    <location>
        <begin position="954"/>
        <end position="970"/>
    </location>
</feature>
<dbReference type="GO" id="GO:0008270">
    <property type="term" value="F:zinc ion binding"/>
    <property type="evidence" value="ECO:0007669"/>
    <property type="project" value="UniProtKB-KW"/>
</dbReference>
<dbReference type="GO" id="GO:0005634">
    <property type="term" value="C:nucleus"/>
    <property type="evidence" value="ECO:0007669"/>
    <property type="project" value="UniProtKB-SubCell"/>
</dbReference>
<feature type="region of interest" description="Disordered" evidence="9">
    <location>
        <begin position="1"/>
        <end position="28"/>
    </location>
</feature>
<evidence type="ECO:0000313" key="11">
    <source>
        <dbReference type="EMBL" id="RVX72482.1"/>
    </source>
</evidence>
<dbReference type="EMBL" id="NAJM01000012">
    <property type="protein sequence ID" value="RVX72482.1"/>
    <property type="molecule type" value="Genomic_DNA"/>
</dbReference>
<feature type="region of interest" description="Disordered" evidence="9">
    <location>
        <begin position="871"/>
        <end position="992"/>
    </location>
</feature>
<evidence type="ECO:0000256" key="8">
    <source>
        <dbReference type="PROSITE-ProRule" id="PRU00042"/>
    </source>
</evidence>
<dbReference type="AlphaFoldDB" id="A0A438N9N4"/>
<feature type="compositionally biased region" description="Basic and acidic residues" evidence="9">
    <location>
        <begin position="972"/>
        <end position="983"/>
    </location>
</feature>
<dbReference type="PROSITE" id="PS50157">
    <property type="entry name" value="ZINC_FINGER_C2H2_2"/>
    <property type="match status" value="2"/>
</dbReference>
<gene>
    <name evidence="11" type="ORF">B0A52_03671</name>
</gene>
<feature type="compositionally biased region" description="Low complexity" evidence="9">
    <location>
        <begin position="907"/>
        <end position="929"/>
    </location>
</feature>
<keyword evidence="2" id="KW-0479">Metal-binding</keyword>
<dbReference type="SMART" id="SM00355">
    <property type="entry name" value="ZnF_C2H2"/>
    <property type="match status" value="6"/>
</dbReference>
<organism evidence="11 12">
    <name type="scientific">Exophiala mesophila</name>
    <name type="common">Black yeast-like fungus</name>
    <dbReference type="NCBI Taxonomy" id="212818"/>
    <lineage>
        <taxon>Eukaryota</taxon>
        <taxon>Fungi</taxon>
        <taxon>Dikarya</taxon>
        <taxon>Ascomycota</taxon>
        <taxon>Pezizomycotina</taxon>
        <taxon>Eurotiomycetes</taxon>
        <taxon>Chaetothyriomycetidae</taxon>
        <taxon>Chaetothyriales</taxon>
        <taxon>Herpotrichiellaceae</taxon>
        <taxon>Exophiala</taxon>
    </lineage>
</organism>
<dbReference type="GO" id="GO:0006357">
    <property type="term" value="P:regulation of transcription by RNA polymerase II"/>
    <property type="evidence" value="ECO:0007669"/>
    <property type="project" value="TreeGrafter"/>
</dbReference>
<keyword evidence="4" id="KW-0862">Zinc</keyword>
<sequence>MAGMPAYNNGRRKRQPRMASLSISHAGGAAAGYPSFDSDHALTDLKTSSFAVGANQDHDGDISFQDSANDSYLDLSSYDQAAHSDHLFQKDTTDLALSSSLPGSSLSPSTQFDNLDGAASHPSQLLGMVSSVTGPWNPLISHQARSPASSVNHTVALPPSTPQKATPPGISRTRSNASGRMSFQDSTYFTMPQNSKHEDEAMSDFAAVPMDQNYPTRLYGTSSEMSQPSGQKKLPDFISPSQQTTLLSSQQIGQDGLFSQLRLAPRDTMSISTSQVSHHSHQSSISAQNLHHQNWTCSECKHQSRTKSEYNKHKAQHERKFRCEDHSCERSKRGFPTSNDLDRHLKSVHNINNRKSKDYKCFAKGCTKPDKIWPRADNFRHHLKTMHPNEDQDDLIRMSDTWFESQRQALHVPSETRSVGHSRSINELSDPFGLFQQRNLVNNPSFLNMPIDPLLTPTGHGPNRRIRRCSTPDPVSGLQRLHVPHTAFHAKNLSQGSPMKRTLSHMESSQPAVTQYGLVRQDSSAGYEPLAGMSWDFNISGSIPGPTTLNAPQSRFRAYTTPNPALDINRMLDFDASPISSNIDDFSSRQDEILPDLSGNVGDIQLRSPTIKVHPPDDDQKPIQAWGQVLENDIQDFLKKFTARADSDRSFSQEDFVKRFRQTLRSLDDMTNGGSSSASQLGATSASAPSKPAATVFQCHFPNCGKTTKRHSELKKHILRHQRRFGCTYDGCFKSFGSKNDWKRHEQSQHEQEDSWRCNEPECGKVFYHHQEALVKHMVGEHEYSGREDQATHIAAENCVTRNFQGRIWCGFCKKIIVLKPELRGVEAIAFRFDHIASHFKEEDWQDWTEFSGLGNTKAQIQENIKAKACSTAKDVDNNTRDAESHNDDDQHQSTRDQESPSPSPPSSSSLFSSPSPQSQSEMNPNQQSCSVDANSNVPRRSQYSAGAGWDQQMRGTTSTHQSKTLTQAPLQDHKTNKPPHDHSQKRRPGKPPAELAEFIVCCQCDVPYNLALSRVCTDCNNHRCNLCELGKGQLDVDMEMDMDMDMNMDMDI</sequence>
<evidence type="ECO:0000256" key="7">
    <source>
        <dbReference type="ARBA" id="ARBA00023242"/>
    </source>
</evidence>
<feature type="domain" description="C2H2-type" evidence="10">
    <location>
        <begin position="697"/>
        <end position="721"/>
    </location>
</feature>
<dbReference type="InterPro" id="IPR013087">
    <property type="entry name" value="Znf_C2H2_type"/>
</dbReference>
<feature type="compositionally biased region" description="Polar residues" evidence="9">
    <location>
        <begin position="930"/>
        <end position="945"/>
    </location>
</feature>
<dbReference type="PANTHER" id="PTHR46179:SF13">
    <property type="entry name" value="C2H2-TYPE DOMAIN-CONTAINING PROTEIN"/>
    <property type="match status" value="1"/>
</dbReference>
<keyword evidence="6" id="KW-0804">Transcription</keyword>
<evidence type="ECO:0000256" key="4">
    <source>
        <dbReference type="ARBA" id="ARBA00022833"/>
    </source>
</evidence>
<keyword evidence="7" id="KW-0539">Nucleus</keyword>
<evidence type="ECO:0000256" key="5">
    <source>
        <dbReference type="ARBA" id="ARBA00023015"/>
    </source>
</evidence>
<keyword evidence="5" id="KW-0805">Transcription regulation</keyword>
<feature type="compositionally biased region" description="Polar residues" evidence="9">
    <location>
        <begin position="143"/>
        <end position="153"/>
    </location>
</feature>
<comment type="subcellular location">
    <subcellularLocation>
        <location evidence="1">Nucleus</location>
    </subcellularLocation>
</comment>
<comment type="caution">
    <text evidence="11">The sequence shown here is derived from an EMBL/GenBank/DDBJ whole genome shotgun (WGS) entry which is preliminary data.</text>
</comment>
<evidence type="ECO:0000256" key="2">
    <source>
        <dbReference type="ARBA" id="ARBA00022723"/>
    </source>
</evidence>
<dbReference type="OrthoDB" id="6077919at2759"/>
<keyword evidence="3 8" id="KW-0863">Zinc-finger</keyword>
<evidence type="ECO:0000313" key="12">
    <source>
        <dbReference type="Proteomes" id="UP000288859"/>
    </source>
</evidence>
<accession>A0A438N9N4</accession>
<evidence type="ECO:0000256" key="1">
    <source>
        <dbReference type="ARBA" id="ARBA00004123"/>
    </source>
</evidence>
<protein>
    <recommendedName>
        <fullName evidence="10">C2H2-type domain-containing protein</fullName>
    </recommendedName>
</protein>
<feature type="region of interest" description="Disordered" evidence="9">
    <location>
        <begin position="140"/>
        <end position="179"/>
    </location>
</feature>
<reference evidence="11 12" key="1">
    <citation type="submission" date="2017-03" db="EMBL/GenBank/DDBJ databases">
        <title>Genomes of endolithic fungi from Antarctica.</title>
        <authorList>
            <person name="Coleine C."/>
            <person name="Masonjones S."/>
            <person name="Stajich J.E."/>
        </authorList>
    </citation>
    <scope>NUCLEOTIDE SEQUENCE [LARGE SCALE GENOMIC DNA]</scope>
    <source>
        <strain evidence="11 12">CCFEE 6314</strain>
    </source>
</reference>